<evidence type="ECO:0000256" key="5">
    <source>
        <dbReference type="SAM" id="MobiDB-lite"/>
    </source>
</evidence>
<evidence type="ECO:0000256" key="6">
    <source>
        <dbReference type="SAM" id="Phobius"/>
    </source>
</evidence>
<accession>A0A4V0YZ99</accession>
<dbReference type="EMBL" id="CP035758">
    <property type="protein sequence ID" value="QBD78981.1"/>
    <property type="molecule type" value="Genomic_DNA"/>
</dbReference>
<dbReference type="InterPro" id="IPR051010">
    <property type="entry name" value="BCAA_transport"/>
</dbReference>
<proteinExistence type="predicted"/>
<gene>
    <name evidence="8" type="ORF">EPA93_24550</name>
</gene>
<dbReference type="GO" id="GO:0016020">
    <property type="term" value="C:membrane"/>
    <property type="evidence" value="ECO:0007669"/>
    <property type="project" value="UniProtKB-SubCell"/>
</dbReference>
<evidence type="ECO:0000256" key="3">
    <source>
        <dbReference type="ARBA" id="ARBA00022989"/>
    </source>
</evidence>
<evidence type="ECO:0000256" key="4">
    <source>
        <dbReference type="ARBA" id="ARBA00023136"/>
    </source>
</evidence>
<evidence type="ECO:0000256" key="2">
    <source>
        <dbReference type="ARBA" id="ARBA00022692"/>
    </source>
</evidence>
<feature type="region of interest" description="Disordered" evidence="5">
    <location>
        <begin position="1"/>
        <end position="21"/>
    </location>
</feature>
<keyword evidence="3 6" id="KW-1133">Transmembrane helix</keyword>
<evidence type="ECO:0000313" key="9">
    <source>
        <dbReference type="Proteomes" id="UP000290365"/>
    </source>
</evidence>
<reference evidence="8 9" key="1">
    <citation type="submission" date="2019-01" db="EMBL/GenBank/DDBJ databases">
        <title>Ktedonosporobacter rubrisoli SCAWS-G2.</title>
        <authorList>
            <person name="Huang Y."/>
            <person name="Yan B."/>
        </authorList>
    </citation>
    <scope>NUCLEOTIDE SEQUENCE [LARGE SCALE GENOMIC DNA]</scope>
    <source>
        <strain evidence="8 9">SCAWS-G2</strain>
    </source>
</reference>
<keyword evidence="9" id="KW-1185">Reference proteome</keyword>
<dbReference type="InterPro" id="IPR001828">
    <property type="entry name" value="ANF_lig-bd_rcpt"/>
</dbReference>
<protein>
    <recommendedName>
        <fullName evidence="7">Receptor ligand binding region domain-containing protein</fullName>
    </recommendedName>
</protein>
<feature type="transmembrane region" description="Helical" evidence="6">
    <location>
        <begin position="119"/>
        <end position="139"/>
    </location>
</feature>
<evidence type="ECO:0000256" key="1">
    <source>
        <dbReference type="ARBA" id="ARBA00004370"/>
    </source>
</evidence>
<dbReference type="InterPro" id="IPR028082">
    <property type="entry name" value="Peripla_BP_I"/>
</dbReference>
<dbReference type="Pfam" id="PF01094">
    <property type="entry name" value="ANF_receptor"/>
    <property type="match status" value="1"/>
</dbReference>
<name>A0A4V0YZ99_KTERU</name>
<dbReference type="PANTHER" id="PTHR30483">
    <property type="entry name" value="LEUCINE-SPECIFIC-BINDING PROTEIN"/>
    <property type="match status" value="1"/>
</dbReference>
<sequence>MSQQNQSSGNQQNGPASPNPPATNTNIIPWFQLLVAIISNIAYIKINAPDLFSLLLFNVVALGGISLYKIHPDTINNINGWIDNAFGKVFGPVKRRFSKMFSGTQTTSQLRARKHFTHVVLYLAYILIIIIFLFQNFFIAKLSAAADYACVKGGVQLFCAPGIGVSSLMAPDHTMVRVGLISNTNEMELPFDWTGSSGADQEIEVEKKILQEQNIQNHACSGKHITLAVVTILSRTVSDSALSADVGLEDLRGAYLAQQDYNSRPNVDNARLCLVIANIGTQATAQEALPGVVRQLILYAKSDPSFLGIVGVPFSAQADQALQALNNWGQGAIPIISPSVTSDDFSHKPNFYRIAAPDEVQSDMMAKFIKRYFVSGPCPQVKPTIAVFYDINKGTNQPDQYSNSLASAFINALQNNGVCAKPVSVPYIIGDNTVIEANVQDAIVNKAATMIFFAGYANDIDAVEYGVQLAQQQQSPAAKVSIPIFAGDAVYDLTRYVDNTYSIVYSTIYAPPLNRQSDFVRAYYQAFPQPLPTSKVVTLNAYTLLPPHAILSYDATKAFLQAFENTRDKTDQQDFDKHLATVEFTGVNDEDIVLQGNNSSNPGHKSVYILCTDHAHAIQVAAASDGSYPSLGDVQRCTK</sequence>
<keyword evidence="2 6" id="KW-0812">Transmembrane</keyword>
<dbReference type="PANTHER" id="PTHR30483:SF6">
    <property type="entry name" value="PERIPLASMIC BINDING PROTEIN OF ABC TRANSPORTER FOR NATURAL AMINO ACIDS"/>
    <property type="match status" value="1"/>
</dbReference>
<feature type="domain" description="Receptor ligand binding region" evidence="7">
    <location>
        <begin position="254"/>
        <end position="599"/>
    </location>
</feature>
<feature type="transmembrane region" description="Helical" evidence="6">
    <location>
        <begin position="27"/>
        <end position="44"/>
    </location>
</feature>
<dbReference type="Gene3D" id="3.40.50.2300">
    <property type="match status" value="2"/>
</dbReference>
<dbReference type="Proteomes" id="UP000290365">
    <property type="component" value="Chromosome"/>
</dbReference>
<dbReference type="CDD" id="cd06268">
    <property type="entry name" value="PBP1_ABC_transporter_LIVBP-like"/>
    <property type="match status" value="1"/>
</dbReference>
<dbReference type="OrthoDB" id="136386at2"/>
<evidence type="ECO:0000259" key="7">
    <source>
        <dbReference type="Pfam" id="PF01094"/>
    </source>
</evidence>
<keyword evidence="4 6" id="KW-0472">Membrane</keyword>
<evidence type="ECO:0000313" key="8">
    <source>
        <dbReference type="EMBL" id="QBD78981.1"/>
    </source>
</evidence>
<feature type="transmembrane region" description="Helical" evidence="6">
    <location>
        <begin position="51"/>
        <end position="70"/>
    </location>
</feature>
<dbReference type="AlphaFoldDB" id="A0A4V0YZ99"/>
<comment type="subcellular location">
    <subcellularLocation>
        <location evidence="1">Membrane</location>
    </subcellularLocation>
</comment>
<dbReference type="RefSeq" id="WP_129890034.1">
    <property type="nucleotide sequence ID" value="NZ_CP035758.1"/>
</dbReference>
<organism evidence="8 9">
    <name type="scientific">Ktedonosporobacter rubrisoli</name>
    <dbReference type="NCBI Taxonomy" id="2509675"/>
    <lineage>
        <taxon>Bacteria</taxon>
        <taxon>Bacillati</taxon>
        <taxon>Chloroflexota</taxon>
        <taxon>Ktedonobacteria</taxon>
        <taxon>Ktedonobacterales</taxon>
        <taxon>Ktedonosporobacteraceae</taxon>
        <taxon>Ktedonosporobacter</taxon>
    </lineage>
</organism>
<dbReference type="SUPFAM" id="SSF53822">
    <property type="entry name" value="Periplasmic binding protein-like I"/>
    <property type="match status" value="1"/>
</dbReference>
<dbReference type="KEGG" id="kbs:EPA93_24550"/>